<dbReference type="RefSeq" id="XP_030980754.1">
    <property type="nucleotide sequence ID" value="XM_031126823.1"/>
</dbReference>
<reference evidence="2" key="1">
    <citation type="journal article" date="2019" name="Mol. Biol. Evol.">
        <title>Blast fungal genomes show frequent chromosomal changes, gene gains and losses, and effector gene turnover.</title>
        <authorList>
            <person name="Gomez Luciano L.B."/>
            <person name="Jason Tsai I."/>
            <person name="Chuma I."/>
            <person name="Tosa Y."/>
            <person name="Chen Y.H."/>
            <person name="Li J.Y."/>
            <person name="Li M.Y."/>
            <person name="Jade Lu M.Y."/>
            <person name="Nakayashiki H."/>
            <person name="Li W.H."/>
        </authorList>
    </citation>
    <scope>NUCLEOTIDE SEQUENCE</scope>
    <source>
        <strain evidence="2">NI907</strain>
    </source>
</reference>
<dbReference type="GO" id="GO:0005737">
    <property type="term" value="C:cytoplasm"/>
    <property type="evidence" value="ECO:0007669"/>
    <property type="project" value="TreeGrafter"/>
</dbReference>
<dbReference type="InterPro" id="IPR055323">
    <property type="entry name" value="C57A10.07/YOR238W"/>
</dbReference>
<evidence type="ECO:0000313" key="1">
    <source>
        <dbReference type="Proteomes" id="UP000515153"/>
    </source>
</evidence>
<organism evidence="1 2">
    <name type="scientific">Pyricularia grisea</name>
    <name type="common">Crabgrass-specific blast fungus</name>
    <name type="synonym">Magnaporthe grisea</name>
    <dbReference type="NCBI Taxonomy" id="148305"/>
    <lineage>
        <taxon>Eukaryota</taxon>
        <taxon>Fungi</taxon>
        <taxon>Dikarya</taxon>
        <taxon>Ascomycota</taxon>
        <taxon>Pezizomycotina</taxon>
        <taxon>Sordariomycetes</taxon>
        <taxon>Sordariomycetidae</taxon>
        <taxon>Magnaporthales</taxon>
        <taxon>Pyriculariaceae</taxon>
        <taxon>Pyricularia</taxon>
    </lineage>
</organism>
<protein>
    <recommendedName>
        <fullName evidence="3">DUF218 domain-containing protein</fullName>
    </recommendedName>
</protein>
<dbReference type="PANTHER" id="PTHR28110:SF1">
    <property type="entry name" value="TRANSMEMBRANE PROTEIN"/>
    <property type="match status" value="1"/>
</dbReference>
<reference evidence="2" key="2">
    <citation type="submission" date="2019-10" db="EMBL/GenBank/DDBJ databases">
        <authorList>
            <consortium name="NCBI Genome Project"/>
        </authorList>
    </citation>
    <scope>NUCLEOTIDE SEQUENCE</scope>
    <source>
        <strain evidence="2">NI907</strain>
    </source>
</reference>
<gene>
    <name evidence="2" type="ORF">PgNI_06803</name>
</gene>
<dbReference type="OrthoDB" id="4347at2759"/>
<name>A0A6P8B139_PYRGI</name>
<dbReference type="PANTHER" id="PTHR28110">
    <property type="entry name" value="TRANSMEMBRANE PROTEIN"/>
    <property type="match status" value="1"/>
</dbReference>
<dbReference type="GeneID" id="41961732"/>
<dbReference type="AlphaFoldDB" id="A0A6P8B139"/>
<reference evidence="2" key="3">
    <citation type="submission" date="2025-08" db="UniProtKB">
        <authorList>
            <consortium name="RefSeq"/>
        </authorList>
    </citation>
    <scope>IDENTIFICATION</scope>
    <source>
        <strain evidence="2">NI907</strain>
    </source>
</reference>
<accession>A0A6P8B139</accession>
<sequence>MVDGATEINHLIIVCGHGIWKGGPQHGHNEAEWLIESYKRGETPTFIEHIKAGLEALANDRRAVLAFSGGPTWKETRLSEARSYGNLAAANDYFGCIPPSGETVEAHPLSPIPLSTRIILEEQALDSYYNVLFSIIAFWRRFQTWPEKLTVVSHAFKKARIVDAHCAAIGFPLEHVNYVGINPPNLPPWLLAAQDLPISTASPDNNVTTGTECDEKSAEEKANMMRGVAEVIGQWIEDPHGTGDALAGKRRARNPWGVSQKLFSSDDERARSGLETVFLVDGTEALSSTPTRIAWVER</sequence>
<proteinExistence type="predicted"/>
<dbReference type="KEGG" id="pgri:PgNI_06803"/>
<keyword evidence="1" id="KW-1185">Reference proteome</keyword>
<evidence type="ECO:0008006" key="3">
    <source>
        <dbReference type="Google" id="ProtNLM"/>
    </source>
</evidence>
<evidence type="ECO:0000313" key="2">
    <source>
        <dbReference type="RefSeq" id="XP_030980754.1"/>
    </source>
</evidence>
<dbReference type="Proteomes" id="UP000515153">
    <property type="component" value="Unplaced"/>
</dbReference>